<gene>
    <name evidence="2" type="ORF">SEMRO_206_G086640.1</name>
</gene>
<evidence type="ECO:0000256" key="1">
    <source>
        <dbReference type="SAM" id="MobiDB-lite"/>
    </source>
</evidence>
<protein>
    <submittedName>
        <fullName evidence="2">Uncharacterized protein</fullName>
    </submittedName>
</protein>
<proteinExistence type="predicted"/>
<dbReference type="EMBL" id="CAICTM010000205">
    <property type="protein sequence ID" value="CAB9504730.1"/>
    <property type="molecule type" value="Genomic_DNA"/>
</dbReference>
<comment type="caution">
    <text evidence="2">The sequence shown here is derived from an EMBL/GenBank/DDBJ whole genome shotgun (WGS) entry which is preliminary data.</text>
</comment>
<evidence type="ECO:0000313" key="3">
    <source>
        <dbReference type="Proteomes" id="UP001153069"/>
    </source>
</evidence>
<organism evidence="2 3">
    <name type="scientific">Seminavis robusta</name>
    <dbReference type="NCBI Taxonomy" id="568900"/>
    <lineage>
        <taxon>Eukaryota</taxon>
        <taxon>Sar</taxon>
        <taxon>Stramenopiles</taxon>
        <taxon>Ochrophyta</taxon>
        <taxon>Bacillariophyta</taxon>
        <taxon>Bacillariophyceae</taxon>
        <taxon>Bacillariophycidae</taxon>
        <taxon>Naviculales</taxon>
        <taxon>Naviculaceae</taxon>
        <taxon>Seminavis</taxon>
    </lineage>
</organism>
<feature type="compositionally biased region" description="Polar residues" evidence="1">
    <location>
        <begin position="317"/>
        <end position="327"/>
    </location>
</feature>
<dbReference type="AlphaFoldDB" id="A0A9N8H9X6"/>
<feature type="compositionally biased region" description="Acidic residues" evidence="1">
    <location>
        <begin position="229"/>
        <end position="242"/>
    </location>
</feature>
<feature type="region of interest" description="Disordered" evidence="1">
    <location>
        <begin position="289"/>
        <end position="327"/>
    </location>
</feature>
<accession>A0A9N8H9X6</accession>
<reference evidence="2" key="1">
    <citation type="submission" date="2020-06" db="EMBL/GenBank/DDBJ databases">
        <authorList>
            <consortium name="Plant Systems Biology data submission"/>
        </authorList>
    </citation>
    <scope>NUCLEOTIDE SEQUENCE</scope>
    <source>
        <strain evidence="2">D6</strain>
    </source>
</reference>
<dbReference type="Proteomes" id="UP001153069">
    <property type="component" value="Unassembled WGS sequence"/>
</dbReference>
<sequence length="327" mass="36608">MQLSEHLKLVQLPDHRGKIIYIERCTMDALKKRHTSWFNETIDVSTAEKDGHDSCNSLVYSKCGGLIYVIASFFVTFTEESKIPHRYTNLNAFCRCQDVQLASGSISLEKVQEERRVLLAFVMGLEPLSSKGANSDCSRSVRAARKMAFADGFFRRPKERIEVVSMPLGIGYGEMLFIRDKLGMTLTNKLLIAHGLLLDGEQQMSPLEPSFKCPETPSKPCSTANLQGEDVEDANDDDDDGSEDGRPHYYICMVGARTPDHTFCGMFACTGCYSNIEAHELETLQQKALEGPLSDAQQEQLQKLMKQHADRKAGPPSRNQATERQSQ</sequence>
<name>A0A9N8H9X6_9STRA</name>
<evidence type="ECO:0000313" key="2">
    <source>
        <dbReference type="EMBL" id="CAB9504730.1"/>
    </source>
</evidence>
<feature type="region of interest" description="Disordered" evidence="1">
    <location>
        <begin position="207"/>
        <end position="242"/>
    </location>
</feature>
<keyword evidence="3" id="KW-1185">Reference proteome</keyword>